<comment type="caution">
    <text evidence="8">The sequence shown here is derived from an EMBL/GenBank/DDBJ whole genome shotgun (WGS) entry which is preliminary data.</text>
</comment>
<name>A0ABV2A6M3_9GAMM</name>
<dbReference type="PROSITE" id="PS00107">
    <property type="entry name" value="PROTEIN_KINASE_ATP"/>
    <property type="match status" value="1"/>
</dbReference>
<dbReference type="RefSeq" id="WP_352886959.1">
    <property type="nucleotide sequence ID" value="NZ_JBEPIJ010000002.1"/>
</dbReference>
<evidence type="ECO:0000259" key="7">
    <source>
        <dbReference type="PROSITE" id="PS50011"/>
    </source>
</evidence>
<dbReference type="Gene3D" id="1.10.510.10">
    <property type="entry name" value="Transferase(Phosphotransferase) domain 1"/>
    <property type="match status" value="1"/>
</dbReference>
<proteinExistence type="predicted"/>
<feature type="compositionally biased region" description="Basic and acidic residues" evidence="6">
    <location>
        <begin position="640"/>
        <end position="655"/>
    </location>
</feature>
<dbReference type="EMBL" id="JBEPIJ010000002">
    <property type="protein sequence ID" value="MES0872794.1"/>
    <property type="molecule type" value="Genomic_DNA"/>
</dbReference>
<keyword evidence="3 8" id="KW-0418">Kinase</keyword>
<organism evidence="8 9">
    <name type="scientific">Sinimarinibacterium thermocellulolyticum</name>
    <dbReference type="NCBI Taxonomy" id="3170016"/>
    <lineage>
        <taxon>Bacteria</taxon>
        <taxon>Pseudomonadati</taxon>
        <taxon>Pseudomonadota</taxon>
        <taxon>Gammaproteobacteria</taxon>
        <taxon>Nevskiales</taxon>
        <taxon>Nevskiaceae</taxon>
        <taxon>Sinimarinibacterium</taxon>
    </lineage>
</organism>
<dbReference type="SMART" id="SM00220">
    <property type="entry name" value="S_TKc"/>
    <property type="match status" value="1"/>
</dbReference>
<feature type="compositionally biased region" description="Low complexity" evidence="6">
    <location>
        <begin position="617"/>
        <end position="635"/>
    </location>
</feature>
<keyword evidence="9" id="KW-1185">Reference proteome</keyword>
<dbReference type="Pfam" id="PF00069">
    <property type="entry name" value="Pkinase"/>
    <property type="match status" value="1"/>
</dbReference>
<protein>
    <submittedName>
        <fullName evidence="8">Protein kinase</fullName>
    </submittedName>
</protein>
<dbReference type="PROSITE" id="PS00108">
    <property type="entry name" value="PROTEIN_KINASE_ST"/>
    <property type="match status" value="1"/>
</dbReference>
<keyword evidence="2 5" id="KW-0547">Nucleotide-binding</keyword>
<evidence type="ECO:0000256" key="5">
    <source>
        <dbReference type="PROSITE-ProRule" id="PRU10141"/>
    </source>
</evidence>
<keyword evidence="4 5" id="KW-0067">ATP-binding</keyword>
<dbReference type="InterPro" id="IPR008271">
    <property type="entry name" value="Ser/Thr_kinase_AS"/>
</dbReference>
<dbReference type="SUPFAM" id="SSF56112">
    <property type="entry name" value="Protein kinase-like (PK-like)"/>
    <property type="match status" value="1"/>
</dbReference>
<feature type="domain" description="Protein kinase" evidence="7">
    <location>
        <begin position="11"/>
        <end position="266"/>
    </location>
</feature>
<reference evidence="8 9" key="1">
    <citation type="submission" date="2024-06" db="EMBL/GenBank/DDBJ databases">
        <authorList>
            <person name="Li Z."/>
            <person name="Jiang Y."/>
        </authorList>
    </citation>
    <scope>NUCLEOTIDE SEQUENCE [LARGE SCALE GENOMIC DNA]</scope>
    <source>
        <strain evidence="8 9">HSW-8</strain>
    </source>
</reference>
<dbReference type="PROSITE" id="PS50011">
    <property type="entry name" value="PROTEIN_KINASE_DOM"/>
    <property type="match status" value="1"/>
</dbReference>
<feature type="compositionally biased region" description="Low complexity" evidence="6">
    <location>
        <begin position="536"/>
        <end position="546"/>
    </location>
</feature>
<dbReference type="GO" id="GO:0016301">
    <property type="term" value="F:kinase activity"/>
    <property type="evidence" value="ECO:0007669"/>
    <property type="project" value="UniProtKB-KW"/>
</dbReference>
<evidence type="ECO:0000256" key="3">
    <source>
        <dbReference type="ARBA" id="ARBA00022777"/>
    </source>
</evidence>
<feature type="compositionally biased region" description="Pro residues" evidence="6">
    <location>
        <begin position="482"/>
        <end position="511"/>
    </location>
</feature>
<evidence type="ECO:0000313" key="8">
    <source>
        <dbReference type="EMBL" id="MES0872794.1"/>
    </source>
</evidence>
<feature type="compositionally biased region" description="Basic and acidic residues" evidence="6">
    <location>
        <begin position="558"/>
        <end position="615"/>
    </location>
</feature>
<dbReference type="PANTHER" id="PTHR43289:SF6">
    <property type="entry name" value="SERINE_THREONINE-PROTEIN KINASE NEKL-3"/>
    <property type="match status" value="1"/>
</dbReference>
<feature type="compositionally biased region" description="Basic and acidic residues" evidence="6">
    <location>
        <begin position="308"/>
        <end position="424"/>
    </location>
</feature>
<feature type="compositionally biased region" description="Pro residues" evidence="6">
    <location>
        <begin position="519"/>
        <end position="535"/>
    </location>
</feature>
<feature type="binding site" evidence="5">
    <location>
        <position position="40"/>
    </location>
    <ligand>
        <name>ATP</name>
        <dbReference type="ChEBI" id="CHEBI:30616"/>
    </ligand>
</feature>
<evidence type="ECO:0000256" key="6">
    <source>
        <dbReference type="SAM" id="MobiDB-lite"/>
    </source>
</evidence>
<evidence type="ECO:0000256" key="1">
    <source>
        <dbReference type="ARBA" id="ARBA00022679"/>
    </source>
</evidence>
<evidence type="ECO:0000313" key="9">
    <source>
        <dbReference type="Proteomes" id="UP001465331"/>
    </source>
</evidence>
<dbReference type="Proteomes" id="UP001465331">
    <property type="component" value="Unassembled WGS sequence"/>
</dbReference>
<dbReference type="PANTHER" id="PTHR43289">
    <property type="entry name" value="MITOGEN-ACTIVATED PROTEIN KINASE KINASE KINASE 20-RELATED"/>
    <property type="match status" value="1"/>
</dbReference>
<dbReference type="Gene3D" id="3.30.200.20">
    <property type="entry name" value="Phosphorylase Kinase, domain 1"/>
    <property type="match status" value="1"/>
</dbReference>
<dbReference type="InterPro" id="IPR017441">
    <property type="entry name" value="Protein_kinase_ATP_BS"/>
</dbReference>
<sequence>MLAPGTLLGHYKIIRQLGSGGMADVYEAEDQTLGRRVALKVLPPEFGRNPQLVARFEKEVRASASLNHAGIVTVFEVGRAEGVHYYSMRLLTGGDLRARIEQGLTDIQALSILREITDAFVHAHAAGFVHRDVKPENILFDEQGRAVLTDFGIAKAITSESKMTATGVSIGTPRYISPEQARGKAVDARADLYSLGCILYEMLTGQPPFDAEESLALIFKHVTEPVPRLPEALAKYQPLIDSLMAKDPAQRPASSTELLRLIDELLPIQHTGTLPQYATGAFGALPTAAGLTSPRGTGNSLPTIVSGERGDLERLARDKQAADRAEREAAERERAEAERERQEELARQRAEEDARRRAEAEQAERERAEAERLRKEGEARRKAEEAERKRAEAEAARQKREEQARIKAEEKARKRAEDEAERQRRAALKQQAQAEAAARKREAVARGEPLPSQRRGLLIAGIAVTSGIILLAWWLLRSPEPATQPQPTPSALPTPEPTAAPTAAPPTPSPTAPATATPEPTPAPTPRPTTSPKPTPTATMTARPTATPVPTPDPSAIEAERRRQQEAAEKARREREAQEAEARRRAQAEAERRAAEEAARRRQQEEDARILREAEEAAAAAQRQRETQASQQGEPTPAPEEEKKPDERLRRPFGF</sequence>
<accession>A0ABV2A6M3</accession>
<gene>
    <name evidence="8" type="ORF">ABSH63_02030</name>
</gene>
<evidence type="ECO:0000256" key="2">
    <source>
        <dbReference type="ARBA" id="ARBA00022741"/>
    </source>
</evidence>
<feature type="region of interest" description="Disordered" evidence="6">
    <location>
        <begin position="480"/>
        <end position="655"/>
    </location>
</feature>
<feature type="compositionally biased region" description="Polar residues" evidence="6">
    <location>
        <begin position="294"/>
        <end position="303"/>
    </location>
</feature>
<dbReference type="InterPro" id="IPR000719">
    <property type="entry name" value="Prot_kinase_dom"/>
</dbReference>
<feature type="region of interest" description="Disordered" evidence="6">
    <location>
        <begin position="290"/>
        <end position="455"/>
    </location>
</feature>
<dbReference type="InterPro" id="IPR011009">
    <property type="entry name" value="Kinase-like_dom_sf"/>
</dbReference>
<evidence type="ECO:0000256" key="4">
    <source>
        <dbReference type="ARBA" id="ARBA00022840"/>
    </source>
</evidence>
<keyword evidence="1" id="KW-0808">Transferase</keyword>
<dbReference type="CDD" id="cd14014">
    <property type="entry name" value="STKc_PknB_like"/>
    <property type="match status" value="1"/>
</dbReference>